<accession>A0ACC1RLX3</accession>
<evidence type="ECO:0000313" key="2">
    <source>
        <dbReference type="Proteomes" id="UP001148662"/>
    </source>
</evidence>
<evidence type="ECO:0000313" key="1">
    <source>
        <dbReference type="EMBL" id="KAJ3520807.1"/>
    </source>
</evidence>
<comment type="caution">
    <text evidence="1">The sequence shown here is derived from an EMBL/GenBank/DDBJ whole genome shotgun (WGS) entry which is preliminary data.</text>
</comment>
<name>A0ACC1RLX3_9APHY</name>
<reference evidence="1" key="1">
    <citation type="submission" date="2022-07" db="EMBL/GenBank/DDBJ databases">
        <title>Genome Sequence of Phlebia brevispora.</title>
        <authorList>
            <person name="Buettner E."/>
        </authorList>
    </citation>
    <scope>NUCLEOTIDE SEQUENCE</scope>
    <source>
        <strain evidence="1">MPL23</strain>
    </source>
</reference>
<dbReference type="Proteomes" id="UP001148662">
    <property type="component" value="Unassembled WGS sequence"/>
</dbReference>
<gene>
    <name evidence="1" type="ORF">NM688_g9111</name>
</gene>
<organism evidence="1 2">
    <name type="scientific">Phlebia brevispora</name>
    <dbReference type="NCBI Taxonomy" id="194682"/>
    <lineage>
        <taxon>Eukaryota</taxon>
        <taxon>Fungi</taxon>
        <taxon>Dikarya</taxon>
        <taxon>Basidiomycota</taxon>
        <taxon>Agaricomycotina</taxon>
        <taxon>Agaricomycetes</taxon>
        <taxon>Polyporales</taxon>
        <taxon>Meruliaceae</taxon>
        <taxon>Phlebia</taxon>
    </lineage>
</organism>
<dbReference type="EMBL" id="JANHOG010002699">
    <property type="protein sequence ID" value="KAJ3520807.1"/>
    <property type="molecule type" value="Genomic_DNA"/>
</dbReference>
<keyword evidence="2" id="KW-1185">Reference proteome</keyword>
<protein>
    <submittedName>
        <fullName evidence="1">Uncharacterized protein</fullName>
    </submittedName>
</protein>
<proteinExistence type="predicted"/>
<sequence>MAREPRSSVWERLFFPTVQATLPEHCSTQDPTATIYGANTVIPAVSYENVMVSRTRKVVPEVVLTPWRELKRQRRIAILSETRPDYLLRPDEETKYAMTGTRAAQPTNDTLYVKPEPMDVDLSGYTSVSVAHDQPRETVKKEEDIKPENENELVPYQVNVAQPCTDEEIKRAIQALSNPDAKIKRDLEFNYE</sequence>